<evidence type="ECO:0000313" key="1">
    <source>
        <dbReference type="EMBL" id="GIG43295.1"/>
    </source>
</evidence>
<organism evidence="1 2">
    <name type="scientific">Dactylosporangium siamense</name>
    <dbReference type="NCBI Taxonomy" id="685454"/>
    <lineage>
        <taxon>Bacteria</taxon>
        <taxon>Bacillati</taxon>
        <taxon>Actinomycetota</taxon>
        <taxon>Actinomycetes</taxon>
        <taxon>Micromonosporales</taxon>
        <taxon>Micromonosporaceae</taxon>
        <taxon>Dactylosporangium</taxon>
    </lineage>
</organism>
<evidence type="ECO:0000313" key="2">
    <source>
        <dbReference type="Proteomes" id="UP000660611"/>
    </source>
</evidence>
<gene>
    <name evidence="1" type="ORF">Dsi01nite_013360</name>
</gene>
<accession>A0A919PIS9</accession>
<proteinExistence type="predicted"/>
<sequence length="195" mass="20433">MAVSGPSVSSAAPALKSWELGDGHSHYELVAADGPEGLTVEVTGADNDGRVIARVRGHLPALHLPMLVQLLLTAAADPHLVATHVVRVPTPRSGGAGQGAAETPDAPVVAGVGRAAGGVRHEPREAKTPHTPAYTMEDLRRVHPNSHKPWRPEDDARLAERAAQGATVNELMSEFGRNRGAIAARLNRVLPPSRG</sequence>
<dbReference type="AlphaFoldDB" id="A0A919PIS9"/>
<reference evidence="1" key="1">
    <citation type="submission" date="2021-01" db="EMBL/GenBank/DDBJ databases">
        <title>Whole genome shotgun sequence of Dactylosporangium siamense NBRC 106093.</title>
        <authorList>
            <person name="Komaki H."/>
            <person name="Tamura T."/>
        </authorList>
    </citation>
    <scope>NUCLEOTIDE SEQUENCE</scope>
    <source>
        <strain evidence="1">NBRC 106093</strain>
    </source>
</reference>
<dbReference type="EMBL" id="BONQ01000022">
    <property type="protein sequence ID" value="GIG43295.1"/>
    <property type="molecule type" value="Genomic_DNA"/>
</dbReference>
<dbReference type="RefSeq" id="WP_203845165.1">
    <property type="nucleotide sequence ID" value="NZ_BAAAVW010000004.1"/>
</dbReference>
<dbReference type="Proteomes" id="UP000660611">
    <property type="component" value="Unassembled WGS sequence"/>
</dbReference>
<protein>
    <submittedName>
        <fullName evidence="1">Uncharacterized protein</fullName>
    </submittedName>
</protein>
<name>A0A919PIS9_9ACTN</name>
<keyword evidence="2" id="KW-1185">Reference proteome</keyword>
<comment type="caution">
    <text evidence="1">The sequence shown here is derived from an EMBL/GenBank/DDBJ whole genome shotgun (WGS) entry which is preliminary data.</text>
</comment>